<keyword evidence="3" id="KW-1185">Reference proteome</keyword>
<name>A0A1E5UYC9_9POAL</name>
<evidence type="ECO:0000259" key="1">
    <source>
        <dbReference type="Pfam" id="PF25333"/>
    </source>
</evidence>
<dbReference type="Proteomes" id="UP000095767">
    <property type="component" value="Unassembled WGS sequence"/>
</dbReference>
<organism evidence="2 3">
    <name type="scientific">Dichanthelium oligosanthes</name>
    <dbReference type="NCBI Taxonomy" id="888268"/>
    <lineage>
        <taxon>Eukaryota</taxon>
        <taxon>Viridiplantae</taxon>
        <taxon>Streptophyta</taxon>
        <taxon>Embryophyta</taxon>
        <taxon>Tracheophyta</taxon>
        <taxon>Spermatophyta</taxon>
        <taxon>Magnoliopsida</taxon>
        <taxon>Liliopsida</taxon>
        <taxon>Poales</taxon>
        <taxon>Poaceae</taxon>
        <taxon>PACMAD clade</taxon>
        <taxon>Panicoideae</taxon>
        <taxon>Panicodae</taxon>
        <taxon>Paniceae</taxon>
        <taxon>Dichantheliinae</taxon>
        <taxon>Dichanthelium</taxon>
    </lineage>
</organism>
<dbReference type="STRING" id="888268.A0A1E5UYC9"/>
<dbReference type="EMBL" id="LWDX02058734">
    <property type="protein sequence ID" value="OEL17794.1"/>
    <property type="molecule type" value="Genomic_DNA"/>
</dbReference>
<proteinExistence type="predicted"/>
<evidence type="ECO:0000313" key="2">
    <source>
        <dbReference type="EMBL" id="OEL17794.1"/>
    </source>
</evidence>
<gene>
    <name evidence="2" type="ORF">BAE44_0021186</name>
</gene>
<comment type="caution">
    <text evidence="2">The sequence shown here is derived from an EMBL/GenBank/DDBJ whole genome shotgun (WGS) entry which is preliminary data.</text>
</comment>
<feature type="domain" description="DUF2921" evidence="1">
    <location>
        <begin position="102"/>
        <end position="138"/>
    </location>
</feature>
<dbReference type="Pfam" id="PF25333">
    <property type="entry name" value="DUF2921_N"/>
    <property type="match status" value="1"/>
</dbReference>
<dbReference type="InterPro" id="IPR057425">
    <property type="entry name" value="DUF2921_N"/>
</dbReference>
<accession>A0A1E5UYC9</accession>
<protein>
    <recommendedName>
        <fullName evidence="1">DUF2921 domain-containing protein</fullName>
    </recommendedName>
</protein>
<dbReference type="AlphaFoldDB" id="A0A1E5UYC9"/>
<reference evidence="2 3" key="1">
    <citation type="submission" date="2016-09" db="EMBL/GenBank/DDBJ databases">
        <title>The draft genome of Dichanthelium oligosanthes: A C3 panicoid grass species.</title>
        <authorList>
            <person name="Studer A.J."/>
            <person name="Schnable J.C."/>
            <person name="Brutnell T.P."/>
        </authorList>
    </citation>
    <scope>NUCLEOTIDE SEQUENCE [LARGE SCALE GENOMIC DNA]</scope>
    <source>
        <strain evidence="3">cv. Kellogg 1175</strain>
        <tissue evidence="2">Leaf</tissue>
    </source>
</reference>
<sequence length="155" mass="17743">MSYMWQPSGFRDGFVARPLLSYPNINDDTADDMVSLSNLGNDLNLRFQCMVKSPFVPEWIEEPFFELQILSVGTLIASYSTPFQGEPGIRIEQQLGRALFREVTVEYPPTTTWWLISRVAKVTFTSTRDKDDPLHFNRTKLHTLLSYIATRSGTS</sequence>
<evidence type="ECO:0000313" key="3">
    <source>
        <dbReference type="Proteomes" id="UP000095767"/>
    </source>
</evidence>